<protein>
    <recommendedName>
        <fullName evidence="4">NAD(P)-dependent dehydrogenase, short-chain alcohol dehydrogenase family</fullName>
    </recommendedName>
</protein>
<dbReference type="AlphaFoldDB" id="A0A365UEQ1"/>
<accession>A0A365UEQ1</accession>
<dbReference type="PROSITE" id="PS00061">
    <property type="entry name" value="ADH_SHORT"/>
    <property type="match status" value="1"/>
</dbReference>
<dbReference type="Gene3D" id="3.40.50.720">
    <property type="entry name" value="NAD(P)-binding Rossmann-like Domain"/>
    <property type="match status" value="1"/>
</dbReference>
<dbReference type="EMBL" id="QNTQ01000001">
    <property type="protein sequence ID" value="RBI87434.1"/>
    <property type="molecule type" value="Genomic_DNA"/>
</dbReference>
<evidence type="ECO:0000256" key="1">
    <source>
        <dbReference type="ARBA" id="ARBA00006484"/>
    </source>
</evidence>
<dbReference type="FunFam" id="3.40.50.720:FF:000084">
    <property type="entry name" value="Short-chain dehydrogenase reductase"/>
    <property type="match status" value="1"/>
</dbReference>
<evidence type="ECO:0000313" key="3">
    <source>
        <dbReference type="Proteomes" id="UP000253370"/>
    </source>
</evidence>
<dbReference type="InterPro" id="IPR036291">
    <property type="entry name" value="NAD(P)-bd_dom_sf"/>
</dbReference>
<evidence type="ECO:0000313" key="2">
    <source>
        <dbReference type="EMBL" id="RBI87434.1"/>
    </source>
</evidence>
<sequence length="258" mass="26337">MLGGRSMLITGGSQGMGAATARLAASRGAKVMIASPDGEGLERVAAEITEAGGTCAWTTCDVTSSDEVRTMVATTVERFGALDLAFVNAGISHPPMLPEDVDDDLLERILAVNVKGAFACCRDAGTQMLAQGRGGAILVNGSMSGITGVGSMLPYATSKHAAVGMVKSLAVAWGPRGVRVNYQGPGATETPMLDRAMDDVARFHGGNPSQAIPSKMQAPLARTMTAEEQAEVACFLLSDAASAMTGAIVIADGGLTAF</sequence>
<dbReference type="PRINTS" id="PR00081">
    <property type="entry name" value="GDHRDH"/>
</dbReference>
<dbReference type="PANTHER" id="PTHR42820:SF1">
    <property type="entry name" value="SHORT-CHAIN DEHYDROGENASE_REDUCTASE FAMILY PROTEIN"/>
    <property type="match status" value="1"/>
</dbReference>
<keyword evidence="3" id="KW-1185">Reference proteome</keyword>
<proteinExistence type="inferred from homology"/>
<dbReference type="SUPFAM" id="SSF51735">
    <property type="entry name" value="NAD(P)-binding Rossmann-fold domains"/>
    <property type="match status" value="1"/>
</dbReference>
<dbReference type="CDD" id="cd05233">
    <property type="entry name" value="SDR_c"/>
    <property type="match status" value="1"/>
</dbReference>
<comment type="similarity">
    <text evidence="1">Belongs to the short-chain dehydrogenases/reductases (SDR) family.</text>
</comment>
<dbReference type="Proteomes" id="UP000253370">
    <property type="component" value="Unassembled WGS sequence"/>
</dbReference>
<comment type="caution">
    <text evidence="2">The sequence shown here is derived from an EMBL/GenBank/DDBJ whole genome shotgun (WGS) entry which is preliminary data.</text>
</comment>
<organism evidence="2 3">
    <name type="scientific">Rhodosalinus halophilus</name>
    <dbReference type="NCBI Taxonomy" id="2259333"/>
    <lineage>
        <taxon>Bacteria</taxon>
        <taxon>Pseudomonadati</taxon>
        <taxon>Pseudomonadota</taxon>
        <taxon>Alphaproteobacteria</taxon>
        <taxon>Rhodobacterales</taxon>
        <taxon>Paracoccaceae</taxon>
        <taxon>Rhodosalinus</taxon>
    </lineage>
</organism>
<reference evidence="2 3" key="1">
    <citation type="submission" date="2018-07" db="EMBL/GenBank/DDBJ databases">
        <title>Rhodosalinus sp. strain E84T genomic sequence and assembly.</title>
        <authorList>
            <person name="Liu Z.-W."/>
            <person name="Lu D.-C."/>
        </authorList>
    </citation>
    <scope>NUCLEOTIDE SEQUENCE [LARGE SCALE GENOMIC DNA]</scope>
    <source>
        <strain evidence="2 3">E84</strain>
    </source>
</reference>
<evidence type="ECO:0008006" key="4">
    <source>
        <dbReference type="Google" id="ProtNLM"/>
    </source>
</evidence>
<dbReference type="PANTHER" id="PTHR42820">
    <property type="entry name" value="SHORT-CHAIN DEHYDROGENASE REDUCTASE"/>
    <property type="match status" value="1"/>
</dbReference>
<name>A0A365UEQ1_9RHOB</name>
<dbReference type="InterPro" id="IPR002347">
    <property type="entry name" value="SDR_fam"/>
</dbReference>
<dbReference type="Pfam" id="PF13561">
    <property type="entry name" value="adh_short_C2"/>
    <property type="match status" value="1"/>
</dbReference>
<gene>
    <name evidence="2" type="ORF">DRV85_00410</name>
</gene>
<dbReference type="InterPro" id="IPR020904">
    <property type="entry name" value="Sc_DH/Rdtase_CS"/>
</dbReference>